<evidence type="ECO:0000256" key="2">
    <source>
        <dbReference type="ARBA" id="ARBA00022801"/>
    </source>
</evidence>
<feature type="domain" description="CMP/dCMP-type deaminase" evidence="4">
    <location>
        <begin position="1"/>
        <end position="121"/>
    </location>
</feature>
<sequence length="539" mass="61924">MKEALNTARKALDLKEVPVGCVIVNENELIIGKGHNLTNALKNPTRHAEFQAIDEAFEWCETNGQDWKSVLSKSILYVTCEPCIMCASALRRVYLKNCVYGCSNERFGGCGSVLDISSSNSDLNYGQDIKIIRGICQDLSVKLLQSFYACENPFALEPKMIFIKDLFSNRFVSLFLNIIKYGSLLCIIPPLLNYAALNRESPYMSSHGLPYDVGSSQKLFLSCKGKGLPTVVLDGPIGLNSDLWLLLQEKLSELTKVCVYDRAGIGLSERPFEIPHNDSEKVPRAKIQRGQEFTIERMAEDLRRLLTSSSQQERPLMFVGSELGAMIARFYTQIYQDDISHIVMINPLVETLFDEDHGEWKKFWYENMVPKWYSYAIGSLIGLNRFLIMANVLKPQINNDKLPQDITNRQKFLMSNPKHLFSLVDEFINLNETFDQMKLIWSIKQFPQNVSMTILTGKNDDMFISSDLFESDSKRLNSFRNTWKKSAEYLKKNLHPNANNVELDDSIYKQLYTKPNYMFDLIKDLVLKWRKKNIVYEKI</sequence>
<keyword evidence="1" id="KW-0479">Metal-binding</keyword>
<dbReference type="PROSITE" id="PS00903">
    <property type="entry name" value="CYT_DCMP_DEAMINASES_1"/>
    <property type="match status" value="1"/>
</dbReference>
<dbReference type="Pfam" id="PF00561">
    <property type="entry name" value="Abhydrolase_1"/>
    <property type="match status" value="1"/>
</dbReference>
<dbReference type="Proteomes" id="UP000276133">
    <property type="component" value="Unassembled WGS sequence"/>
</dbReference>
<name>A0A3M7PRQ1_BRAPC</name>
<keyword evidence="3" id="KW-0862">Zinc</keyword>
<dbReference type="Gene3D" id="3.40.140.10">
    <property type="entry name" value="Cytidine Deaminase, domain 2"/>
    <property type="match status" value="1"/>
</dbReference>
<evidence type="ECO:0000259" key="4">
    <source>
        <dbReference type="PROSITE" id="PS51747"/>
    </source>
</evidence>
<dbReference type="SUPFAM" id="SSF53927">
    <property type="entry name" value="Cytidine deaminase-like"/>
    <property type="match status" value="1"/>
</dbReference>
<dbReference type="OrthoDB" id="294702at2759"/>
<dbReference type="Gene3D" id="3.40.50.1820">
    <property type="entry name" value="alpha/beta hydrolase"/>
    <property type="match status" value="1"/>
</dbReference>
<dbReference type="GO" id="GO:0008270">
    <property type="term" value="F:zinc ion binding"/>
    <property type="evidence" value="ECO:0007669"/>
    <property type="project" value="InterPro"/>
</dbReference>
<evidence type="ECO:0000313" key="6">
    <source>
        <dbReference type="Proteomes" id="UP000276133"/>
    </source>
</evidence>
<dbReference type="GO" id="GO:0052717">
    <property type="term" value="F:tRNA-specific adenosine-34 deaminase activity"/>
    <property type="evidence" value="ECO:0007669"/>
    <property type="project" value="UniProtKB-EC"/>
</dbReference>
<dbReference type="InterPro" id="IPR016193">
    <property type="entry name" value="Cytidine_deaminase-like"/>
</dbReference>
<dbReference type="EMBL" id="REGN01009314">
    <property type="protein sequence ID" value="RNA01461.1"/>
    <property type="molecule type" value="Genomic_DNA"/>
</dbReference>
<dbReference type="InterPro" id="IPR016192">
    <property type="entry name" value="APOBEC/CMP_deaminase_Zn-bd"/>
</dbReference>
<proteinExistence type="predicted"/>
<dbReference type="CDD" id="cd01285">
    <property type="entry name" value="nucleoside_deaminase"/>
    <property type="match status" value="1"/>
</dbReference>
<dbReference type="InterPro" id="IPR000073">
    <property type="entry name" value="AB_hydrolase_1"/>
</dbReference>
<evidence type="ECO:0000256" key="3">
    <source>
        <dbReference type="ARBA" id="ARBA00022833"/>
    </source>
</evidence>
<comment type="caution">
    <text evidence="5">The sequence shown here is derived from an EMBL/GenBank/DDBJ whole genome shotgun (WGS) entry which is preliminary data.</text>
</comment>
<dbReference type="AlphaFoldDB" id="A0A3M7PRQ1"/>
<dbReference type="STRING" id="10195.A0A3M7PRQ1"/>
<dbReference type="GO" id="GO:0002100">
    <property type="term" value="P:tRNA wobble adenosine to inosine editing"/>
    <property type="evidence" value="ECO:0007669"/>
    <property type="project" value="InterPro"/>
</dbReference>
<gene>
    <name evidence="5" type="ORF">BpHYR1_017705</name>
</gene>
<dbReference type="PANTHER" id="PTHR11079">
    <property type="entry name" value="CYTOSINE DEAMINASE FAMILY MEMBER"/>
    <property type="match status" value="1"/>
</dbReference>
<dbReference type="InterPro" id="IPR029058">
    <property type="entry name" value="AB_hydrolase_fold"/>
</dbReference>
<organism evidence="5 6">
    <name type="scientific">Brachionus plicatilis</name>
    <name type="common">Marine rotifer</name>
    <name type="synonym">Brachionus muelleri</name>
    <dbReference type="NCBI Taxonomy" id="10195"/>
    <lineage>
        <taxon>Eukaryota</taxon>
        <taxon>Metazoa</taxon>
        <taxon>Spiralia</taxon>
        <taxon>Gnathifera</taxon>
        <taxon>Rotifera</taxon>
        <taxon>Eurotatoria</taxon>
        <taxon>Monogononta</taxon>
        <taxon>Pseudotrocha</taxon>
        <taxon>Ploima</taxon>
        <taxon>Brachionidae</taxon>
        <taxon>Brachionus</taxon>
    </lineage>
</organism>
<dbReference type="InterPro" id="IPR002125">
    <property type="entry name" value="CMP_dCMP_dom"/>
</dbReference>
<evidence type="ECO:0000313" key="5">
    <source>
        <dbReference type="EMBL" id="RNA01461.1"/>
    </source>
</evidence>
<evidence type="ECO:0000256" key="1">
    <source>
        <dbReference type="ARBA" id="ARBA00022723"/>
    </source>
</evidence>
<dbReference type="Pfam" id="PF00383">
    <property type="entry name" value="dCMP_cyt_deam_1"/>
    <property type="match status" value="1"/>
</dbReference>
<keyword evidence="2" id="KW-0378">Hydrolase</keyword>
<reference evidence="5 6" key="1">
    <citation type="journal article" date="2018" name="Sci. Rep.">
        <title>Genomic signatures of local adaptation to the degree of environmental predictability in rotifers.</title>
        <authorList>
            <person name="Franch-Gras L."/>
            <person name="Hahn C."/>
            <person name="Garcia-Roger E.M."/>
            <person name="Carmona M.J."/>
            <person name="Serra M."/>
            <person name="Gomez A."/>
        </authorList>
    </citation>
    <scope>NUCLEOTIDE SEQUENCE [LARGE SCALE GENOMIC DNA]</scope>
    <source>
        <strain evidence="5">HYR1</strain>
    </source>
</reference>
<dbReference type="PANTHER" id="PTHR11079:SF149">
    <property type="entry name" value="TRNA-SPECIFIC ADENOSINE DEAMINASE 2"/>
    <property type="match status" value="1"/>
</dbReference>
<keyword evidence="6" id="KW-1185">Reference proteome</keyword>
<accession>A0A3M7PRQ1</accession>
<protein>
    <recommendedName>
        <fullName evidence="4">CMP/dCMP-type deaminase domain-containing protein</fullName>
    </recommendedName>
</protein>
<dbReference type="PROSITE" id="PS51747">
    <property type="entry name" value="CYT_DCMP_DEAMINASES_2"/>
    <property type="match status" value="1"/>
</dbReference>
<dbReference type="SUPFAM" id="SSF53474">
    <property type="entry name" value="alpha/beta-Hydrolases"/>
    <property type="match status" value="1"/>
</dbReference>